<keyword evidence="3" id="KW-1185">Reference proteome</keyword>
<organism evidence="2 3">
    <name type="scientific">Meloidogyne graminicola</name>
    <dbReference type="NCBI Taxonomy" id="189291"/>
    <lineage>
        <taxon>Eukaryota</taxon>
        <taxon>Metazoa</taxon>
        <taxon>Ecdysozoa</taxon>
        <taxon>Nematoda</taxon>
        <taxon>Chromadorea</taxon>
        <taxon>Rhabditida</taxon>
        <taxon>Tylenchina</taxon>
        <taxon>Tylenchomorpha</taxon>
        <taxon>Tylenchoidea</taxon>
        <taxon>Meloidogynidae</taxon>
        <taxon>Meloidogyninae</taxon>
        <taxon>Meloidogyne</taxon>
    </lineage>
</organism>
<feature type="non-terminal residue" evidence="2">
    <location>
        <position position="1"/>
    </location>
</feature>
<evidence type="ECO:0000313" key="3">
    <source>
        <dbReference type="Proteomes" id="UP000605970"/>
    </source>
</evidence>
<keyword evidence="1" id="KW-0472">Membrane</keyword>
<sequence length="81" mass="9707">IFKLFIYLFILFILINIIKSKLWKLKEYYKIRNKRHCGGNHNYILYSALRRDVNNKKFGMEIANKYTRGNSAILHNREGNG</sequence>
<gene>
    <name evidence="2" type="ORF">Mgra_00002069</name>
</gene>
<keyword evidence="1" id="KW-1133">Transmembrane helix</keyword>
<evidence type="ECO:0000256" key="1">
    <source>
        <dbReference type="SAM" id="Phobius"/>
    </source>
</evidence>
<dbReference type="Proteomes" id="UP000605970">
    <property type="component" value="Unassembled WGS sequence"/>
</dbReference>
<evidence type="ECO:0000313" key="2">
    <source>
        <dbReference type="EMBL" id="KAF7638387.1"/>
    </source>
</evidence>
<accession>A0A8S9ZXP9</accession>
<comment type="caution">
    <text evidence="2">The sequence shown here is derived from an EMBL/GenBank/DDBJ whole genome shotgun (WGS) entry which is preliminary data.</text>
</comment>
<protein>
    <submittedName>
        <fullName evidence="2">Uncharacterized protein</fullName>
    </submittedName>
</protein>
<proteinExistence type="predicted"/>
<reference evidence="2" key="1">
    <citation type="journal article" date="2020" name="Ecol. Evol.">
        <title>Genome structure and content of the rice root-knot nematode (Meloidogyne graminicola).</title>
        <authorList>
            <person name="Phan N.T."/>
            <person name="Danchin E.G.J."/>
            <person name="Klopp C."/>
            <person name="Perfus-Barbeoch L."/>
            <person name="Kozlowski D.K."/>
            <person name="Koutsovoulos G.D."/>
            <person name="Lopez-Roques C."/>
            <person name="Bouchez O."/>
            <person name="Zahm M."/>
            <person name="Besnard G."/>
            <person name="Bellafiore S."/>
        </authorList>
    </citation>
    <scope>NUCLEOTIDE SEQUENCE</scope>
    <source>
        <strain evidence="2">VN-18</strain>
    </source>
</reference>
<name>A0A8S9ZXP9_9BILA</name>
<feature type="transmembrane region" description="Helical" evidence="1">
    <location>
        <begin position="6"/>
        <end position="25"/>
    </location>
</feature>
<dbReference type="AlphaFoldDB" id="A0A8S9ZXP9"/>
<dbReference type="EMBL" id="JABEBT010000012">
    <property type="protein sequence ID" value="KAF7638387.1"/>
    <property type="molecule type" value="Genomic_DNA"/>
</dbReference>
<keyword evidence="1" id="KW-0812">Transmembrane</keyword>